<dbReference type="Proteomes" id="UP001055108">
    <property type="component" value="Unassembled WGS sequence"/>
</dbReference>
<organism evidence="1 2">
    <name type="scientific">Methylobacterium gregans</name>
    <dbReference type="NCBI Taxonomy" id="374424"/>
    <lineage>
        <taxon>Bacteria</taxon>
        <taxon>Pseudomonadati</taxon>
        <taxon>Pseudomonadota</taxon>
        <taxon>Alphaproteobacteria</taxon>
        <taxon>Hyphomicrobiales</taxon>
        <taxon>Methylobacteriaceae</taxon>
        <taxon>Methylobacterium</taxon>
    </lineage>
</organism>
<dbReference type="AlphaFoldDB" id="A0AA37HLS6"/>
<dbReference type="EMBL" id="BPQM01000022">
    <property type="protein sequence ID" value="GJD77811.1"/>
    <property type="molecule type" value="Genomic_DNA"/>
</dbReference>
<proteinExistence type="predicted"/>
<reference evidence="1" key="1">
    <citation type="journal article" date="2016" name="Front. Microbiol.">
        <title>Genome Sequence of the Piezophilic, Mesophilic Sulfate-Reducing Bacterium Desulfovibrio indicus J2T.</title>
        <authorList>
            <person name="Cao J."/>
            <person name="Maignien L."/>
            <person name="Shao Z."/>
            <person name="Alain K."/>
            <person name="Jebbar M."/>
        </authorList>
    </citation>
    <scope>NUCLEOTIDE SEQUENCE</scope>
    <source>
        <strain evidence="1">NBRC 103626</strain>
    </source>
</reference>
<evidence type="ECO:0000313" key="2">
    <source>
        <dbReference type="Proteomes" id="UP001055108"/>
    </source>
</evidence>
<gene>
    <name evidence="1" type="ORF">NBEOAGPD_1022</name>
</gene>
<comment type="caution">
    <text evidence="1">The sequence shown here is derived from an EMBL/GenBank/DDBJ whole genome shotgun (WGS) entry which is preliminary data.</text>
</comment>
<evidence type="ECO:0000313" key="1">
    <source>
        <dbReference type="EMBL" id="GJD77811.1"/>
    </source>
</evidence>
<sequence>MARIAILVGTPAGTRLLAASSERDAAGMVEHLLIGLDRSALPAPLWVQCADAALAARLTAYLAGFQAELTAAPAGGAVRGFQ</sequence>
<protein>
    <submittedName>
        <fullName evidence="1">Uncharacterized protein</fullName>
    </submittedName>
</protein>
<keyword evidence="2" id="KW-1185">Reference proteome</keyword>
<accession>A0AA37HLS6</accession>
<name>A0AA37HLS6_9HYPH</name>
<reference evidence="1" key="2">
    <citation type="submission" date="2021-08" db="EMBL/GenBank/DDBJ databases">
        <authorList>
            <person name="Tani A."/>
            <person name="Ola A."/>
            <person name="Ogura Y."/>
            <person name="Katsura K."/>
            <person name="Hayashi T."/>
        </authorList>
    </citation>
    <scope>NUCLEOTIDE SEQUENCE</scope>
    <source>
        <strain evidence="1">NBRC 103626</strain>
    </source>
</reference>
<dbReference type="RefSeq" id="WP_238301544.1">
    <property type="nucleotide sequence ID" value="NZ_BPQM01000022.1"/>
</dbReference>